<sequence length="356" mass="39478">MLFLRFFFKATWWLITLALLPTSTLLSNIFRQYIATYLRWNPTPLDFSIANALRSEYTGLERLIDDRHTLISPLSHNMHLGSATMDQIITTIRSSSIDGADALARTFSQLSADATAIGKKLQAYSASIDSTVDEALSHSSVLGNGLRQQTSVSFFVESTCKALPSFVFAPHSCKQLREVPLFFLRFLDNLESRVLVLIEHANDLDRALADFGTQLRVISIIAEGEMRAALEGERMTKNGFWTRLGGNKGDLATFDRNIGTLQRALEYHAVAKRCLSATQESLEGMLSSLKELRPLTNKSNAHSSGLALEAILMQITLGMERIKDRLGGRRLEGDLLKKESPTTPGVAPKRPVAVHL</sequence>
<gene>
    <name evidence="1" type="ORF">BDM02DRAFT_3131936</name>
</gene>
<keyword evidence="2" id="KW-1185">Reference proteome</keyword>
<organism evidence="1 2">
    <name type="scientific">Thelephora ganbajun</name>
    <name type="common">Ganba fungus</name>
    <dbReference type="NCBI Taxonomy" id="370292"/>
    <lineage>
        <taxon>Eukaryota</taxon>
        <taxon>Fungi</taxon>
        <taxon>Dikarya</taxon>
        <taxon>Basidiomycota</taxon>
        <taxon>Agaricomycotina</taxon>
        <taxon>Agaricomycetes</taxon>
        <taxon>Thelephorales</taxon>
        <taxon>Thelephoraceae</taxon>
        <taxon>Thelephora</taxon>
    </lineage>
</organism>
<reference evidence="1" key="1">
    <citation type="submission" date="2019-10" db="EMBL/GenBank/DDBJ databases">
        <authorList>
            <consortium name="DOE Joint Genome Institute"/>
            <person name="Kuo A."/>
            <person name="Miyauchi S."/>
            <person name="Kiss E."/>
            <person name="Drula E."/>
            <person name="Kohler A."/>
            <person name="Sanchez-Garcia M."/>
            <person name="Andreopoulos B."/>
            <person name="Barry K.W."/>
            <person name="Bonito G."/>
            <person name="Buee M."/>
            <person name="Carver A."/>
            <person name="Chen C."/>
            <person name="Cichocki N."/>
            <person name="Clum A."/>
            <person name="Culley D."/>
            <person name="Crous P.W."/>
            <person name="Fauchery L."/>
            <person name="Girlanda M."/>
            <person name="Hayes R."/>
            <person name="Keri Z."/>
            <person name="Labutti K."/>
            <person name="Lipzen A."/>
            <person name="Lombard V."/>
            <person name="Magnuson J."/>
            <person name="Maillard F."/>
            <person name="Morin E."/>
            <person name="Murat C."/>
            <person name="Nolan M."/>
            <person name="Ohm R."/>
            <person name="Pangilinan J."/>
            <person name="Pereira M."/>
            <person name="Perotto S."/>
            <person name="Peter M."/>
            <person name="Riley R."/>
            <person name="Sitrit Y."/>
            <person name="Stielow B."/>
            <person name="Szollosi G."/>
            <person name="Zifcakova L."/>
            <person name="Stursova M."/>
            <person name="Spatafora J.W."/>
            <person name="Tedersoo L."/>
            <person name="Vaario L.-M."/>
            <person name="Yamada A."/>
            <person name="Yan M."/>
            <person name="Wang P."/>
            <person name="Xu J."/>
            <person name="Bruns T."/>
            <person name="Baldrian P."/>
            <person name="Vilgalys R."/>
            <person name="Henrissat B."/>
            <person name="Grigoriev I.V."/>
            <person name="Hibbett D."/>
            <person name="Nagy L.G."/>
            <person name="Martin F.M."/>
        </authorList>
    </citation>
    <scope>NUCLEOTIDE SEQUENCE</scope>
    <source>
        <strain evidence="1">P2</strain>
    </source>
</reference>
<evidence type="ECO:0000313" key="1">
    <source>
        <dbReference type="EMBL" id="KAF9644150.1"/>
    </source>
</evidence>
<comment type="caution">
    <text evidence="1">The sequence shown here is derived from an EMBL/GenBank/DDBJ whole genome shotgun (WGS) entry which is preliminary data.</text>
</comment>
<proteinExistence type="predicted"/>
<reference evidence="1" key="2">
    <citation type="journal article" date="2020" name="Nat. Commun.">
        <title>Large-scale genome sequencing of mycorrhizal fungi provides insights into the early evolution of symbiotic traits.</title>
        <authorList>
            <person name="Miyauchi S."/>
            <person name="Kiss E."/>
            <person name="Kuo A."/>
            <person name="Drula E."/>
            <person name="Kohler A."/>
            <person name="Sanchez-Garcia M."/>
            <person name="Morin E."/>
            <person name="Andreopoulos B."/>
            <person name="Barry K.W."/>
            <person name="Bonito G."/>
            <person name="Buee M."/>
            <person name="Carver A."/>
            <person name="Chen C."/>
            <person name="Cichocki N."/>
            <person name="Clum A."/>
            <person name="Culley D."/>
            <person name="Crous P.W."/>
            <person name="Fauchery L."/>
            <person name="Girlanda M."/>
            <person name="Hayes R.D."/>
            <person name="Keri Z."/>
            <person name="LaButti K."/>
            <person name="Lipzen A."/>
            <person name="Lombard V."/>
            <person name="Magnuson J."/>
            <person name="Maillard F."/>
            <person name="Murat C."/>
            <person name="Nolan M."/>
            <person name="Ohm R.A."/>
            <person name="Pangilinan J."/>
            <person name="Pereira M.F."/>
            <person name="Perotto S."/>
            <person name="Peter M."/>
            <person name="Pfister S."/>
            <person name="Riley R."/>
            <person name="Sitrit Y."/>
            <person name="Stielow J.B."/>
            <person name="Szollosi G."/>
            <person name="Zifcakova L."/>
            <person name="Stursova M."/>
            <person name="Spatafora J.W."/>
            <person name="Tedersoo L."/>
            <person name="Vaario L.M."/>
            <person name="Yamada A."/>
            <person name="Yan M."/>
            <person name="Wang P."/>
            <person name="Xu J."/>
            <person name="Bruns T."/>
            <person name="Baldrian P."/>
            <person name="Vilgalys R."/>
            <person name="Dunand C."/>
            <person name="Henrissat B."/>
            <person name="Grigoriev I.V."/>
            <person name="Hibbett D."/>
            <person name="Nagy L.G."/>
            <person name="Martin F.M."/>
        </authorList>
    </citation>
    <scope>NUCLEOTIDE SEQUENCE</scope>
    <source>
        <strain evidence="1">P2</strain>
    </source>
</reference>
<evidence type="ECO:0000313" key="2">
    <source>
        <dbReference type="Proteomes" id="UP000886501"/>
    </source>
</evidence>
<name>A0ACB6Z325_THEGA</name>
<protein>
    <submittedName>
        <fullName evidence="1">Uncharacterized protein</fullName>
    </submittedName>
</protein>
<dbReference type="Proteomes" id="UP000886501">
    <property type="component" value="Unassembled WGS sequence"/>
</dbReference>
<dbReference type="EMBL" id="MU118156">
    <property type="protein sequence ID" value="KAF9644150.1"/>
    <property type="molecule type" value="Genomic_DNA"/>
</dbReference>
<accession>A0ACB6Z325</accession>